<dbReference type="InterPro" id="IPR010134">
    <property type="entry name" value="PHA_reg_PhaR"/>
</dbReference>
<feature type="domain" description="PHA accumulation regulator DNA-binding N-terminal" evidence="3">
    <location>
        <begin position="22"/>
        <end position="80"/>
    </location>
</feature>
<dbReference type="Pfam" id="PF07879">
    <property type="entry name" value="PHB_acc_N"/>
    <property type="match status" value="1"/>
</dbReference>
<evidence type="ECO:0000259" key="2">
    <source>
        <dbReference type="Pfam" id="PF05233"/>
    </source>
</evidence>
<feature type="region of interest" description="Disordered" evidence="1">
    <location>
        <begin position="160"/>
        <end position="187"/>
    </location>
</feature>
<evidence type="ECO:0000256" key="1">
    <source>
        <dbReference type="SAM" id="MobiDB-lite"/>
    </source>
</evidence>
<name>A0A382NP25_9ZZZZ</name>
<feature type="non-terminal residue" evidence="4">
    <location>
        <position position="1"/>
    </location>
</feature>
<proteinExistence type="predicted"/>
<dbReference type="GO" id="GO:0006355">
    <property type="term" value="P:regulation of DNA-templated transcription"/>
    <property type="evidence" value="ECO:0007669"/>
    <property type="project" value="InterPro"/>
</dbReference>
<sequence length="207" mass="23284">VATDRVQDDDKTNNDSAEEPVIIKKYANRRLYNTATGEFVTLETLHRMVNDEVIFTVLDAKTGKDLTASILAQIIAEETKGHNMLPLNMLRQLLKFYGDGVGPQFSAYLEQSIESFTHNQQKIMKQMTDMLSGSSGVDHWVEMSRRNLELFQNSFNVVGNTTGPQAQPRQPEADPKAEPVAGSPDMDALRKQLAEMQKQLNELTKKQ</sequence>
<dbReference type="Pfam" id="PF05233">
    <property type="entry name" value="PHB_acc"/>
    <property type="match status" value="1"/>
</dbReference>
<dbReference type="AlphaFoldDB" id="A0A382NP25"/>
<evidence type="ECO:0008006" key="5">
    <source>
        <dbReference type="Google" id="ProtNLM"/>
    </source>
</evidence>
<feature type="domain" description="PHB accumulation regulatory" evidence="2">
    <location>
        <begin position="85"/>
        <end position="123"/>
    </location>
</feature>
<gene>
    <name evidence="4" type="ORF">METZ01_LOCUS314941</name>
</gene>
<evidence type="ECO:0000313" key="4">
    <source>
        <dbReference type="EMBL" id="SVC62087.1"/>
    </source>
</evidence>
<dbReference type="InterPro" id="IPR007897">
    <property type="entry name" value="PHB_accumulat"/>
</dbReference>
<dbReference type="EMBL" id="UINC01101347">
    <property type="protein sequence ID" value="SVC62087.1"/>
    <property type="molecule type" value="Genomic_DNA"/>
</dbReference>
<dbReference type="NCBIfam" id="TIGR01848">
    <property type="entry name" value="PHA_reg_PhaR"/>
    <property type="match status" value="1"/>
</dbReference>
<evidence type="ECO:0000259" key="3">
    <source>
        <dbReference type="Pfam" id="PF07879"/>
    </source>
</evidence>
<protein>
    <recommendedName>
        <fullName evidence="5">PHA accumulation regulator DNA-binding N-terminal domain-containing protein</fullName>
    </recommendedName>
</protein>
<dbReference type="InterPro" id="IPR012909">
    <property type="entry name" value="PHA_DNA-bd_N"/>
</dbReference>
<reference evidence="4" key="1">
    <citation type="submission" date="2018-05" db="EMBL/GenBank/DDBJ databases">
        <authorList>
            <person name="Lanie J.A."/>
            <person name="Ng W.-L."/>
            <person name="Kazmierczak K.M."/>
            <person name="Andrzejewski T.M."/>
            <person name="Davidsen T.M."/>
            <person name="Wayne K.J."/>
            <person name="Tettelin H."/>
            <person name="Glass J.I."/>
            <person name="Rusch D."/>
            <person name="Podicherti R."/>
            <person name="Tsui H.-C.T."/>
            <person name="Winkler M.E."/>
        </authorList>
    </citation>
    <scope>NUCLEOTIDE SEQUENCE</scope>
</reference>
<accession>A0A382NP25</accession>
<organism evidence="4">
    <name type="scientific">marine metagenome</name>
    <dbReference type="NCBI Taxonomy" id="408172"/>
    <lineage>
        <taxon>unclassified sequences</taxon>
        <taxon>metagenomes</taxon>
        <taxon>ecological metagenomes</taxon>
    </lineage>
</organism>